<sequence>MSARDVQKEMLKQVALALDELRGTVTFVGGCTTALLITDELTVEQVRHTEDVDLIVSIMTYVEYNKLKAQLQSKGFKETPLTEEDWPICAMKPVSKDTGFFIPAADVLTITSKKH</sequence>
<accession>A0A7H1J740</accession>
<organism evidence="1 2">
    <name type="scientific">Marinomonas arctica</name>
    <dbReference type="NCBI Taxonomy" id="383750"/>
    <lineage>
        <taxon>Bacteria</taxon>
        <taxon>Pseudomonadati</taxon>
        <taxon>Pseudomonadota</taxon>
        <taxon>Gammaproteobacteria</taxon>
        <taxon>Oceanospirillales</taxon>
        <taxon>Oceanospirillaceae</taxon>
        <taxon>Marinomonas</taxon>
    </lineage>
</organism>
<keyword evidence="2" id="KW-1185">Reference proteome</keyword>
<dbReference type="RefSeq" id="WP_111608474.1">
    <property type="nucleotide sequence ID" value="NZ_BMLJ01000008.1"/>
</dbReference>
<evidence type="ECO:0008006" key="3">
    <source>
        <dbReference type="Google" id="ProtNLM"/>
    </source>
</evidence>
<gene>
    <name evidence="1" type="ORF">IBG28_01160</name>
</gene>
<protein>
    <recommendedName>
        <fullName evidence="3">Nucleotidyl transferase AbiEii/AbiGii toxin family protein</fullName>
    </recommendedName>
</protein>
<dbReference type="Gene3D" id="3.30.460.40">
    <property type="match status" value="1"/>
</dbReference>
<dbReference type="AlphaFoldDB" id="A0A7H1J740"/>
<dbReference type="OrthoDB" id="114489at2"/>
<proteinExistence type="predicted"/>
<name>A0A7H1J740_9GAMM</name>
<reference evidence="1 2" key="1">
    <citation type="submission" date="2020-09" db="EMBL/GenBank/DDBJ databases">
        <title>Complete genome sequence of an Arctic sea ice bacterium Marinomonas arctica BSI20414.</title>
        <authorList>
            <person name="Liao L."/>
            <person name="Chen B."/>
        </authorList>
    </citation>
    <scope>NUCLEOTIDE SEQUENCE [LARGE SCALE GENOMIC DNA]</scope>
    <source>
        <strain evidence="1 2">BSI20414</strain>
    </source>
</reference>
<evidence type="ECO:0000313" key="2">
    <source>
        <dbReference type="Proteomes" id="UP000516370"/>
    </source>
</evidence>
<dbReference type="KEGG" id="mard:IBG28_01160"/>
<evidence type="ECO:0000313" key="1">
    <source>
        <dbReference type="EMBL" id="QNT06306.1"/>
    </source>
</evidence>
<dbReference type="Proteomes" id="UP000516370">
    <property type="component" value="Chromosome"/>
</dbReference>
<dbReference type="EMBL" id="CP061081">
    <property type="protein sequence ID" value="QNT06306.1"/>
    <property type="molecule type" value="Genomic_DNA"/>
</dbReference>